<proteinExistence type="predicted"/>
<dbReference type="AlphaFoldDB" id="A0A3P7PIS3"/>
<feature type="compositionally biased region" description="Acidic residues" evidence="1">
    <location>
        <begin position="33"/>
        <end position="65"/>
    </location>
</feature>
<reference evidence="2 3" key="1">
    <citation type="submission" date="2018-11" db="EMBL/GenBank/DDBJ databases">
        <authorList>
            <consortium name="Pathogen Informatics"/>
        </authorList>
    </citation>
    <scope>NUCLEOTIDE SEQUENCE [LARGE SCALE GENOMIC DNA]</scope>
</reference>
<name>A0A3P7PIS3_DIBLA</name>
<sequence length="65" mass="7246">MKQSGSFEDAATPTAEAVEVPPPSLSYNQSDAAENEEDEDYDPMVDDNYEQDLRSEEEDSDLSEL</sequence>
<protein>
    <submittedName>
        <fullName evidence="2">Uncharacterized protein</fullName>
    </submittedName>
</protein>
<organism evidence="2 3">
    <name type="scientific">Dibothriocephalus latus</name>
    <name type="common">Fish tapeworm</name>
    <name type="synonym">Diphyllobothrium latum</name>
    <dbReference type="NCBI Taxonomy" id="60516"/>
    <lineage>
        <taxon>Eukaryota</taxon>
        <taxon>Metazoa</taxon>
        <taxon>Spiralia</taxon>
        <taxon>Lophotrochozoa</taxon>
        <taxon>Platyhelminthes</taxon>
        <taxon>Cestoda</taxon>
        <taxon>Eucestoda</taxon>
        <taxon>Diphyllobothriidea</taxon>
        <taxon>Diphyllobothriidae</taxon>
        <taxon>Dibothriocephalus</taxon>
    </lineage>
</organism>
<gene>
    <name evidence="2" type="ORF">DILT_LOCUS13493</name>
</gene>
<evidence type="ECO:0000256" key="1">
    <source>
        <dbReference type="SAM" id="MobiDB-lite"/>
    </source>
</evidence>
<evidence type="ECO:0000313" key="3">
    <source>
        <dbReference type="Proteomes" id="UP000281553"/>
    </source>
</evidence>
<dbReference type="Proteomes" id="UP000281553">
    <property type="component" value="Unassembled WGS sequence"/>
</dbReference>
<accession>A0A3P7PIS3</accession>
<feature type="region of interest" description="Disordered" evidence="1">
    <location>
        <begin position="1"/>
        <end position="65"/>
    </location>
</feature>
<dbReference type="EMBL" id="UYRU01070474">
    <property type="protein sequence ID" value="VDN19809.1"/>
    <property type="molecule type" value="Genomic_DNA"/>
</dbReference>
<evidence type="ECO:0000313" key="2">
    <source>
        <dbReference type="EMBL" id="VDN19809.1"/>
    </source>
</evidence>
<feature type="non-terminal residue" evidence="2">
    <location>
        <position position="65"/>
    </location>
</feature>
<keyword evidence="3" id="KW-1185">Reference proteome</keyword>